<sequence>MKAPQRASGRTDQMLGAMGDILTSLALPSQQWLPDLCSQEQGAEMQPDASSSTEASEVAKEQHQVVEPIQHEALASGAPGIQTTAEDPYSIAGSDGSISASVASIQPQASSSSAPSSPASRHSVSTLKKWLTNPVRKLSAGGLPRGERPLRKPEGRTRRHGRQEERKSIDLGLLSQGEEPFAGPRVSVSTDGNTHLPDLSLLSNQLEGDGSGRQTQALDPPLLPSDPQSPGAPSEPLAQPPASEEQEEEERRSALEKSMFVLRELIETEKMYVEDLGQIVEGYISTMKARGIPEGMKGKDKIIFGNIHQIYDWHKDYLLKQLEKCLEDPDLLAELFIKHERRLHMYVVYCQNKPKSEHIVSEFIDTYFEELKQELGHRLQLNDLLIKPVQRIMKYQLLLKDFLKYYGKAGQNTEQLEVGARVMVTCFVAVGPLHPYSTLLYGLDII</sequence>
<dbReference type="Pfam" id="PF16609">
    <property type="entry name" value="SH3-RhoG_link"/>
    <property type="match status" value="1"/>
</dbReference>
<dbReference type="SMART" id="SM00325">
    <property type="entry name" value="RhoGEF"/>
    <property type="match status" value="1"/>
</dbReference>
<name>A0A803TR63_ANOCA</name>
<dbReference type="Ensembl" id="ENSACAT00000050142.1">
    <property type="protein sequence ID" value="ENSACAP00000037703.1"/>
    <property type="gene ID" value="ENSACAG00000007181.4"/>
</dbReference>
<reference evidence="6" key="2">
    <citation type="submission" date="2025-08" db="UniProtKB">
        <authorList>
            <consortium name="Ensembl"/>
        </authorList>
    </citation>
    <scope>IDENTIFICATION</scope>
</reference>
<dbReference type="InterPro" id="IPR000219">
    <property type="entry name" value="DH_dom"/>
</dbReference>
<evidence type="ECO:0000259" key="5">
    <source>
        <dbReference type="PROSITE" id="PS50010"/>
    </source>
</evidence>
<dbReference type="CDD" id="cd00160">
    <property type="entry name" value="RhoGEF"/>
    <property type="match status" value="1"/>
</dbReference>
<dbReference type="Gene3D" id="1.20.900.10">
    <property type="entry name" value="Dbl homology (DH) domain"/>
    <property type="match status" value="1"/>
</dbReference>
<accession>A0A803TR63</accession>
<dbReference type="SUPFAM" id="SSF48065">
    <property type="entry name" value="DBL homology domain (DH-domain)"/>
    <property type="match status" value="1"/>
</dbReference>
<keyword evidence="3" id="KW-0344">Guanine-nucleotide releasing factor</keyword>
<reference evidence="6" key="3">
    <citation type="submission" date="2025-09" db="UniProtKB">
        <authorList>
            <consortium name="Ensembl"/>
        </authorList>
    </citation>
    <scope>IDENTIFICATION</scope>
</reference>
<dbReference type="PANTHER" id="PTHR22826:SF210">
    <property type="entry name" value="RHO GUANINE NUCLEOTIDE EXCHANGE FACTOR (GEF) 25B-RELATED"/>
    <property type="match status" value="1"/>
</dbReference>
<dbReference type="GO" id="GO:0005085">
    <property type="term" value="F:guanyl-nucleotide exchange factor activity"/>
    <property type="evidence" value="ECO:0007669"/>
    <property type="project" value="UniProtKB-KW"/>
</dbReference>
<keyword evidence="2" id="KW-0963">Cytoplasm</keyword>
<evidence type="ECO:0000313" key="6">
    <source>
        <dbReference type="Ensembl" id="ENSACAP00000037703.1"/>
    </source>
</evidence>
<dbReference type="InterPro" id="IPR051336">
    <property type="entry name" value="RhoGEF_Guanine_NuclExch_SF"/>
</dbReference>
<keyword evidence="7" id="KW-1185">Reference proteome</keyword>
<dbReference type="Proteomes" id="UP000001646">
    <property type="component" value="Unplaced"/>
</dbReference>
<dbReference type="FunFam" id="1.20.900.10:FF:000008">
    <property type="entry name" value="rho guanine nucleotide exchange factor 25"/>
    <property type="match status" value="1"/>
</dbReference>
<feature type="compositionally biased region" description="Basic and acidic residues" evidence="4">
    <location>
        <begin position="145"/>
        <end position="169"/>
    </location>
</feature>
<dbReference type="PANTHER" id="PTHR22826">
    <property type="entry name" value="RHO GUANINE EXCHANGE FACTOR-RELATED"/>
    <property type="match status" value="1"/>
</dbReference>
<feature type="compositionally biased region" description="Low complexity" evidence="4">
    <location>
        <begin position="90"/>
        <end position="125"/>
    </location>
</feature>
<dbReference type="Pfam" id="PF00621">
    <property type="entry name" value="RhoGEF"/>
    <property type="match status" value="1"/>
</dbReference>
<dbReference type="GO" id="GO:0005737">
    <property type="term" value="C:cytoplasm"/>
    <property type="evidence" value="ECO:0007669"/>
    <property type="project" value="UniProtKB-SubCell"/>
</dbReference>
<feature type="domain" description="DH" evidence="5">
    <location>
        <begin position="257"/>
        <end position="446"/>
    </location>
</feature>
<proteinExistence type="predicted"/>
<gene>
    <name evidence="6" type="primary">ARHGEF25</name>
</gene>
<dbReference type="Bgee" id="ENSACAG00000007181">
    <property type="expression patterns" value="Expressed in skeletal muscle tissue and 10 other cell types or tissues"/>
</dbReference>
<feature type="compositionally biased region" description="Low complexity" evidence="4">
    <location>
        <begin position="225"/>
        <end position="243"/>
    </location>
</feature>
<feature type="compositionally biased region" description="Polar residues" evidence="4">
    <location>
        <begin position="201"/>
        <end position="217"/>
    </location>
</feature>
<dbReference type="InParanoid" id="A0A803TR63"/>
<evidence type="ECO:0000313" key="7">
    <source>
        <dbReference type="Proteomes" id="UP000001646"/>
    </source>
</evidence>
<comment type="subcellular location">
    <subcellularLocation>
        <location evidence="1">Cytoplasm</location>
    </subcellularLocation>
</comment>
<dbReference type="AlphaFoldDB" id="A0A803TR63"/>
<protein>
    <submittedName>
        <fullName evidence="6">Rho guanine nucleotide exchange factor 25</fullName>
    </submittedName>
</protein>
<evidence type="ECO:0000256" key="1">
    <source>
        <dbReference type="ARBA" id="ARBA00004496"/>
    </source>
</evidence>
<dbReference type="PROSITE" id="PS50010">
    <property type="entry name" value="DH_2"/>
    <property type="match status" value="1"/>
</dbReference>
<feature type="region of interest" description="Disordered" evidence="4">
    <location>
        <begin position="37"/>
        <end position="254"/>
    </location>
</feature>
<evidence type="ECO:0000256" key="2">
    <source>
        <dbReference type="ARBA" id="ARBA00022490"/>
    </source>
</evidence>
<evidence type="ECO:0000256" key="4">
    <source>
        <dbReference type="SAM" id="MobiDB-lite"/>
    </source>
</evidence>
<evidence type="ECO:0000256" key="3">
    <source>
        <dbReference type="ARBA" id="ARBA00022658"/>
    </source>
</evidence>
<organism evidence="6 7">
    <name type="scientific">Anolis carolinensis</name>
    <name type="common">Green anole</name>
    <name type="synonym">American chameleon</name>
    <dbReference type="NCBI Taxonomy" id="28377"/>
    <lineage>
        <taxon>Eukaryota</taxon>
        <taxon>Metazoa</taxon>
        <taxon>Chordata</taxon>
        <taxon>Craniata</taxon>
        <taxon>Vertebrata</taxon>
        <taxon>Euteleostomi</taxon>
        <taxon>Lepidosauria</taxon>
        <taxon>Squamata</taxon>
        <taxon>Bifurcata</taxon>
        <taxon>Unidentata</taxon>
        <taxon>Episquamata</taxon>
        <taxon>Toxicofera</taxon>
        <taxon>Iguania</taxon>
        <taxon>Dactyloidae</taxon>
        <taxon>Anolis</taxon>
    </lineage>
</organism>
<dbReference type="GeneTree" id="ENSGT00940000160422"/>
<reference evidence="6" key="1">
    <citation type="submission" date="2009-12" db="EMBL/GenBank/DDBJ databases">
        <title>The Genome Sequence of Anolis carolinensis (Green Anole Lizard).</title>
        <authorList>
            <consortium name="The Genome Sequencing Platform"/>
            <person name="Di Palma F."/>
            <person name="Alfoldi J."/>
            <person name="Heiman D."/>
            <person name="Young S."/>
            <person name="Grabherr M."/>
            <person name="Johnson J."/>
            <person name="Lander E.S."/>
            <person name="Lindblad-Toh K."/>
        </authorList>
    </citation>
    <scope>NUCLEOTIDE SEQUENCE [LARGE SCALE GENOMIC DNA]</scope>
    <source>
        <strain evidence="6">JBL SC #1</strain>
    </source>
</reference>
<dbReference type="InterPro" id="IPR035899">
    <property type="entry name" value="DBL_dom_sf"/>
</dbReference>